<accession>A0ABP8XGY6</accession>
<dbReference type="Proteomes" id="UP001501446">
    <property type="component" value="Unassembled WGS sequence"/>
</dbReference>
<comment type="caution">
    <text evidence="2">The sequence shown here is derived from an EMBL/GenBank/DDBJ whole genome shotgun (WGS) entry which is preliminary data.</text>
</comment>
<dbReference type="Gene3D" id="1.10.150.20">
    <property type="entry name" value="5' to 3' exonuclease, C-terminal subdomain"/>
    <property type="match status" value="1"/>
</dbReference>
<name>A0ABP8XGY6_9MICC</name>
<gene>
    <name evidence="2" type="ORF">GCM10025781_26280</name>
</gene>
<reference evidence="3" key="1">
    <citation type="journal article" date="2019" name="Int. J. Syst. Evol. Microbiol.">
        <title>The Global Catalogue of Microorganisms (GCM) 10K type strain sequencing project: providing services to taxonomists for standard genome sequencing and annotation.</title>
        <authorList>
            <consortium name="The Broad Institute Genomics Platform"/>
            <consortium name="The Broad Institute Genome Sequencing Center for Infectious Disease"/>
            <person name="Wu L."/>
            <person name="Ma J."/>
        </authorList>
    </citation>
    <scope>NUCLEOTIDE SEQUENCE [LARGE SCALE GENOMIC DNA]</scope>
    <source>
        <strain evidence="3">JCM 18958</strain>
    </source>
</reference>
<dbReference type="SUPFAM" id="SSF47789">
    <property type="entry name" value="C-terminal domain of RNA polymerase alpha subunit"/>
    <property type="match status" value="1"/>
</dbReference>
<dbReference type="EMBL" id="BAABLN010000035">
    <property type="protein sequence ID" value="GAA4705722.1"/>
    <property type="molecule type" value="Genomic_DNA"/>
</dbReference>
<keyword evidence="3" id="KW-1185">Reference proteome</keyword>
<evidence type="ECO:0000259" key="1">
    <source>
        <dbReference type="Pfam" id="PF08818"/>
    </source>
</evidence>
<dbReference type="Pfam" id="PF14520">
    <property type="entry name" value="HHH_5"/>
    <property type="match status" value="1"/>
</dbReference>
<feature type="domain" description="YdhG-like" evidence="1">
    <location>
        <begin position="125"/>
        <end position="224"/>
    </location>
</feature>
<protein>
    <submittedName>
        <fullName evidence="2">DUF1801 domain-containing protein</fullName>
    </submittedName>
</protein>
<dbReference type="InterPro" id="IPR014922">
    <property type="entry name" value="YdhG-like"/>
</dbReference>
<sequence>MQAARALRVPMFRILVCIYSGPMTALTEIKGTGAPLRRALAERGITELEELAGADFHELLALHGVGLKGLNRLNDALGERGLEAMSGVVAPEFTTTTTEADLKTKPTGQSPKDWIESLPWPRRVEQGRALLEIFHEATGVEPVMWGPSIVGYGHLHYRHETGREGDTARMGFAPRKAAISLYGLQDGDGAQDLLDHLGPHRRGTGCVYLTRLDAVDQDVLRELIVRGWESAQAH</sequence>
<evidence type="ECO:0000313" key="2">
    <source>
        <dbReference type="EMBL" id="GAA4705722.1"/>
    </source>
</evidence>
<organism evidence="2 3">
    <name type="scientific">Kocuria gwangalliensis</name>
    <dbReference type="NCBI Taxonomy" id="501592"/>
    <lineage>
        <taxon>Bacteria</taxon>
        <taxon>Bacillati</taxon>
        <taxon>Actinomycetota</taxon>
        <taxon>Actinomycetes</taxon>
        <taxon>Micrococcales</taxon>
        <taxon>Micrococcaceae</taxon>
        <taxon>Kocuria</taxon>
    </lineage>
</organism>
<dbReference type="Pfam" id="PF08818">
    <property type="entry name" value="DUF1801"/>
    <property type="match status" value="1"/>
</dbReference>
<proteinExistence type="predicted"/>
<evidence type="ECO:0000313" key="3">
    <source>
        <dbReference type="Proteomes" id="UP001501446"/>
    </source>
</evidence>